<evidence type="ECO:0000313" key="2">
    <source>
        <dbReference type="EMBL" id="TWU57645.1"/>
    </source>
</evidence>
<evidence type="ECO:0000313" key="3">
    <source>
        <dbReference type="Proteomes" id="UP000317977"/>
    </source>
</evidence>
<sequence>MTIHARRLPTRLQQTYAHIRVQAGQACDVTYEIFDSASQSPVDWSGQDSRFRVYSQVVDRSVVMEITDPERCTLGPDGNWRLQLSASETERLPRGGMTFTLEHRNSNSDYLPGLKGGISCFDPNSASPQRVDPASTRQQPISRSRLRRNLVGESSY</sequence>
<dbReference type="Proteomes" id="UP000317977">
    <property type="component" value="Unassembled WGS sequence"/>
</dbReference>
<gene>
    <name evidence="2" type="ORF">Poly59_05520</name>
</gene>
<organism evidence="2 3">
    <name type="scientific">Rubripirellula reticaptiva</name>
    <dbReference type="NCBI Taxonomy" id="2528013"/>
    <lineage>
        <taxon>Bacteria</taxon>
        <taxon>Pseudomonadati</taxon>
        <taxon>Planctomycetota</taxon>
        <taxon>Planctomycetia</taxon>
        <taxon>Pirellulales</taxon>
        <taxon>Pirellulaceae</taxon>
        <taxon>Rubripirellula</taxon>
    </lineage>
</organism>
<accession>A0A5C6F8M1</accession>
<comment type="caution">
    <text evidence="2">The sequence shown here is derived from an EMBL/GenBank/DDBJ whole genome shotgun (WGS) entry which is preliminary data.</text>
</comment>
<dbReference type="RefSeq" id="WP_186775975.1">
    <property type="nucleotide sequence ID" value="NZ_SJPX01000001.1"/>
</dbReference>
<evidence type="ECO:0000256" key="1">
    <source>
        <dbReference type="SAM" id="MobiDB-lite"/>
    </source>
</evidence>
<dbReference type="EMBL" id="SJPX01000001">
    <property type="protein sequence ID" value="TWU57645.1"/>
    <property type="molecule type" value="Genomic_DNA"/>
</dbReference>
<name>A0A5C6F8M1_9BACT</name>
<proteinExistence type="predicted"/>
<reference evidence="2 3" key="1">
    <citation type="submission" date="2019-02" db="EMBL/GenBank/DDBJ databases">
        <title>Deep-cultivation of Planctomycetes and their phenomic and genomic characterization uncovers novel biology.</title>
        <authorList>
            <person name="Wiegand S."/>
            <person name="Jogler M."/>
            <person name="Boedeker C."/>
            <person name="Pinto D."/>
            <person name="Vollmers J."/>
            <person name="Rivas-Marin E."/>
            <person name="Kohn T."/>
            <person name="Peeters S.H."/>
            <person name="Heuer A."/>
            <person name="Rast P."/>
            <person name="Oberbeckmann S."/>
            <person name="Bunk B."/>
            <person name="Jeske O."/>
            <person name="Meyerdierks A."/>
            <person name="Storesund J.E."/>
            <person name="Kallscheuer N."/>
            <person name="Luecker S."/>
            <person name="Lage O.M."/>
            <person name="Pohl T."/>
            <person name="Merkel B.J."/>
            <person name="Hornburger P."/>
            <person name="Mueller R.-W."/>
            <person name="Bruemmer F."/>
            <person name="Labrenz M."/>
            <person name="Spormann A.M."/>
            <person name="Op Den Camp H."/>
            <person name="Overmann J."/>
            <person name="Amann R."/>
            <person name="Jetten M.S.M."/>
            <person name="Mascher T."/>
            <person name="Medema M.H."/>
            <person name="Devos D.P."/>
            <person name="Kaster A.-K."/>
            <person name="Ovreas L."/>
            <person name="Rohde M."/>
            <person name="Galperin M.Y."/>
            <person name="Jogler C."/>
        </authorList>
    </citation>
    <scope>NUCLEOTIDE SEQUENCE [LARGE SCALE GENOMIC DNA]</scope>
    <source>
        <strain evidence="2 3">Poly59</strain>
    </source>
</reference>
<feature type="region of interest" description="Disordered" evidence="1">
    <location>
        <begin position="121"/>
        <end position="142"/>
    </location>
</feature>
<keyword evidence="3" id="KW-1185">Reference proteome</keyword>
<protein>
    <submittedName>
        <fullName evidence="2">Uncharacterized protein</fullName>
    </submittedName>
</protein>
<dbReference type="AlphaFoldDB" id="A0A5C6F8M1"/>